<feature type="transmembrane region" description="Helical" evidence="6">
    <location>
        <begin position="85"/>
        <end position="109"/>
    </location>
</feature>
<organism evidence="7">
    <name type="scientific">uncultured Friedmanniella sp</name>
    <dbReference type="NCBI Taxonomy" id="335381"/>
    <lineage>
        <taxon>Bacteria</taxon>
        <taxon>Bacillati</taxon>
        <taxon>Actinomycetota</taxon>
        <taxon>Actinomycetes</taxon>
        <taxon>Propionibacteriales</taxon>
        <taxon>Nocardioidaceae</taxon>
        <taxon>Friedmanniella</taxon>
        <taxon>environmental samples</taxon>
    </lineage>
</organism>
<name>A0A6J4K1F5_9ACTN</name>
<dbReference type="AlphaFoldDB" id="A0A6J4K1F5"/>
<evidence type="ECO:0000256" key="3">
    <source>
        <dbReference type="ARBA" id="ARBA00022989"/>
    </source>
</evidence>
<gene>
    <name evidence="7" type="ORF">AVDCRST_MAG61-509</name>
</gene>
<evidence type="ECO:0000256" key="4">
    <source>
        <dbReference type="ARBA" id="ARBA00023136"/>
    </source>
</evidence>
<keyword evidence="2 6" id="KW-0812">Transmembrane</keyword>
<feature type="compositionally biased region" description="Low complexity" evidence="5">
    <location>
        <begin position="53"/>
        <end position="63"/>
    </location>
</feature>
<proteinExistence type="predicted"/>
<dbReference type="Pfam" id="PF09685">
    <property type="entry name" value="MamF_MmsF"/>
    <property type="match status" value="1"/>
</dbReference>
<accession>A0A6J4K1F5</accession>
<keyword evidence="4 6" id="KW-0472">Membrane</keyword>
<dbReference type="InterPro" id="IPR019109">
    <property type="entry name" value="MamF_MmsF"/>
</dbReference>
<evidence type="ECO:0000313" key="7">
    <source>
        <dbReference type="EMBL" id="CAA9293334.1"/>
    </source>
</evidence>
<evidence type="ECO:0000256" key="5">
    <source>
        <dbReference type="SAM" id="MobiDB-lite"/>
    </source>
</evidence>
<feature type="region of interest" description="Disordered" evidence="5">
    <location>
        <begin position="1"/>
        <end position="74"/>
    </location>
</feature>
<feature type="transmembrane region" description="Helical" evidence="6">
    <location>
        <begin position="121"/>
        <end position="145"/>
    </location>
</feature>
<feature type="compositionally biased region" description="Low complexity" evidence="5">
    <location>
        <begin position="19"/>
        <end position="34"/>
    </location>
</feature>
<protein>
    <recommendedName>
        <fullName evidence="8">DUF4870 domain-containing protein</fullName>
    </recommendedName>
</protein>
<evidence type="ECO:0000256" key="1">
    <source>
        <dbReference type="ARBA" id="ARBA00004141"/>
    </source>
</evidence>
<dbReference type="EMBL" id="CADCTT010000056">
    <property type="protein sequence ID" value="CAA9293334.1"/>
    <property type="molecule type" value="Genomic_DNA"/>
</dbReference>
<keyword evidence="3 6" id="KW-1133">Transmembrane helix</keyword>
<evidence type="ECO:0000256" key="2">
    <source>
        <dbReference type="ARBA" id="ARBA00022692"/>
    </source>
</evidence>
<comment type="subcellular location">
    <subcellularLocation>
        <location evidence="1">Membrane</location>
        <topology evidence="1">Multi-pass membrane protein</topology>
    </subcellularLocation>
</comment>
<evidence type="ECO:0008006" key="8">
    <source>
        <dbReference type="Google" id="ProtNLM"/>
    </source>
</evidence>
<feature type="transmembrane region" description="Helical" evidence="6">
    <location>
        <begin position="151"/>
        <end position="168"/>
    </location>
</feature>
<evidence type="ECO:0000256" key="6">
    <source>
        <dbReference type="SAM" id="Phobius"/>
    </source>
</evidence>
<sequence length="184" mass="20028">MSTPAADPSEPPRRRPSQGDPEAGPGPAAGRAPGQPTPHQPYDQQTPWSYRHPGQPAAGYPQPGSLPPGYPPQGLVPVSPSDEKLWALLSHLSIPFFGFVVPLVVYLVFRDRSRWLKDSALEALNFSILYTIAITASAILTVALIGLLLLPLVWVLAVVLCLLAAVAANRHELYRYPLNWRLVT</sequence>
<reference evidence="7" key="1">
    <citation type="submission" date="2020-02" db="EMBL/GenBank/DDBJ databases">
        <authorList>
            <person name="Meier V. D."/>
        </authorList>
    </citation>
    <scope>NUCLEOTIDE SEQUENCE</scope>
    <source>
        <strain evidence="7">AVDCRST_MAG61</strain>
    </source>
</reference>